<evidence type="ECO:0000256" key="10">
    <source>
        <dbReference type="SAM" id="Phobius"/>
    </source>
</evidence>
<evidence type="ECO:0000259" key="11">
    <source>
        <dbReference type="Pfam" id="PF02518"/>
    </source>
</evidence>
<dbReference type="RefSeq" id="WP_344535699.1">
    <property type="nucleotide sequence ID" value="NZ_BAAAPE010000030.1"/>
</dbReference>
<comment type="caution">
    <text evidence="13">The sequence shown here is derived from an EMBL/GenBank/DDBJ whole genome shotgun (WGS) entry which is preliminary data.</text>
</comment>
<evidence type="ECO:0000256" key="5">
    <source>
        <dbReference type="ARBA" id="ARBA00022741"/>
    </source>
</evidence>
<keyword evidence="8" id="KW-0902">Two-component regulatory system</keyword>
<dbReference type="InterPro" id="IPR011712">
    <property type="entry name" value="Sig_transdc_His_kin_sub3_dim/P"/>
</dbReference>
<keyword evidence="14" id="KW-1185">Reference proteome</keyword>
<keyword evidence="4" id="KW-0808">Transferase</keyword>
<evidence type="ECO:0000256" key="9">
    <source>
        <dbReference type="SAM" id="MobiDB-lite"/>
    </source>
</evidence>
<feature type="domain" description="Histidine kinase/HSP90-like ATPase" evidence="11">
    <location>
        <begin position="270"/>
        <end position="361"/>
    </location>
</feature>
<dbReference type="InterPro" id="IPR036890">
    <property type="entry name" value="HATPase_C_sf"/>
</dbReference>
<evidence type="ECO:0000256" key="6">
    <source>
        <dbReference type="ARBA" id="ARBA00022777"/>
    </source>
</evidence>
<proteinExistence type="predicted"/>
<name>A0ABP5IQK3_9ACTN</name>
<sequence>MTRTLSPRAENALLLILSAAELLTILTLASPIELGWHTATVAALLLRRRWPVPVLLATLPTAFTGYLLIAPMVALYQVARDIRSPRTVGACALLIFLSGLTPWWPGPDEPLSYQDGLFGVLSAALLSGGPMAVGRLVRTRAELSAHLIELARTRGRERQLLTEQAAARERARLAREMHDSVSHHVSLISVQAGAWEATAPDPHTREAAATIRELGVRTLEELRSLVGVLRSAPERPGLADLAALVETSGLAVRYDRSALPDRAWPEPLEQAAFRIVQEALTNVRKYAPGAETEVRLTAQDETLVVEIRNGRPASPTTAPGPGLPTGGHGLLGLQERVELLGGQAQAGPTPEGGFRVHATLPG</sequence>
<dbReference type="Gene3D" id="3.30.565.10">
    <property type="entry name" value="Histidine kinase-like ATPase, C-terminal domain"/>
    <property type="match status" value="1"/>
</dbReference>
<dbReference type="Gene3D" id="1.20.5.1930">
    <property type="match status" value="1"/>
</dbReference>
<dbReference type="PANTHER" id="PTHR24421:SF10">
    <property type="entry name" value="NITRATE_NITRITE SENSOR PROTEIN NARQ"/>
    <property type="match status" value="1"/>
</dbReference>
<evidence type="ECO:0000313" key="14">
    <source>
        <dbReference type="Proteomes" id="UP001500016"/>
    </source>
</evidence>
<dbReference type="EMBL" id="BAAAPE010000030">
    <property type="protein sequence ID" value="GAA2104533.1"/>
    <property type="molecule type" value="Genomic_DNA"/>
</dbReference>
<feature type="transmembrane region" description="Helical" evidence="10">
    <location>
        <begin position="52"/>
        <end position="75"/>
    </location>
</feature>
<dbReference type="InterPro" id="IPR003594">
    <property type="entry name" value="HATPase_dom"/>
</dbReference>
<feature type="transmembrane region" description="Helical" evidence="10">
    <location>
        <begin position="12"/>
        <end position="32"/>
    </location>
</feature>
<dbReference type="PANTHER" id="PTHR24421">
    <property type="entry name" value="NITRATE/NITRITE SENSOR PROTEIN NARX-RELATED"/>
    <property type="match status" value="1"/>
</dbReference>
<evidence type="ECO:0000259" key="12">
    <source>
        <dbReference type="Pfam" id="PF07730"/>
    </source>
</evidence>
<dbReference type="Pfam" id="PF07730">
    <property type="entry name" value="HisKA_3"/>
    <property type="match status" value="1"/>
</dbReference>
<keyword evidence="10" id="KW-0472">Membrane</keyword>
<dbReference type="SUPFAM" id="SSF55874">
    <property type="entry name" value="ATPase domain of HSP90 chaperone/DNA topoisomerase II/histidine kinase"/>
    <property type="match status" value="1"/>
</dbReference>
<accession>A0ABP5IQK3</accession>
<keyword evidence="3" id="KW-0597">Phosphoprotein</keyword>
<organism evidence="13 14">
    <name type="scientific">Streptomyces albiaxialis</name>
    <dbReference type="NCBI Taxonomy" id="329523"/>
    <lineage>
        <taxon>Bacteria</taxon>
        <taxon>Bacillati</taxon>
        <taxon>Actinomycetota</taxon>
        <taxon>Actinomycetes</taxon>
        <taxon>Kitasatosporales</taxon>
        <taxon>Streptomycetaceae</taxon>
        <taxon>Streptomyces</taxon>
    </lineage>
</organism>
<keyword evidence="10" id="KW-1133">Transmembrane helix</keyword>
<dbReference type="GO" id="GO:0016301">
    <property type="term" value="F:kinase activity"/>
    <property type="evidence" value="ECO:0007669"/>
    <property type="project" value="UniProtKB-KW"/>
</dbReference>
<keyword evidence="7" id="KW-0067">ATP-binding</keyword>
<comment type="catalytic activity">
    <reaction evidence="1">
        <text>ATP + protein L-histidine = ADP + protein N-phospho-L-histidine.</text>
        <dbReference type="EC" id="2.7.13.3"/>
    </reaction>
</comment>
<gene>
    <name evidence="13" type="ORF">GCM10009801_80220</name>
</gene>
<keyword evidence="5" id="KW-0547">Nucleotide-binding</keyword>
<evidence type="ECO:0000313" key="13">
    <source>
        <dbReference type="EMBL" id="GAA2104533.1"/>
    </source>
</evidence>
<reference evidence="14" key="1">
    <citation type="journal article" date="2019" name="Int. J. Syst. Evol. Microbiol.">
        <title>The Global Catalogue of Microorganisms (GCM) 10K type strain sequencing project: providing services to taxonomists for standard genome sequencing and annotation.</title>
        <authorList>
            <consortium name="The Broad Institute Genomics Platform"/>
            <consortium name="The Broad Institute Genome Sequencing Center for Infectious Disease"/>
            <person name="Wu L."/>
            <person name="Ma J."/>
        </authorList>
    </citation>
    <scope>NUCLEOTIDE SEQUENCE [LARGE SCALE GENOMIC DNA]</scope>
    <source>
        <strain evidence="14">JCM 15478</strain>
    </source>
</reference>
<dbReference type="Proteomes" id="UP001500016">
    <property type="component" value="Unassembled WGS sequence"/>
</dbReference>
<evidence type="ECO:0000256" key="7">
    <source>
        <dbReference type="ARBA" id="ARBA00022840"/>
    </source>
</evidence>
<dbReference type="Pfam" id="PF02518">
    <property type="entry name" value="HATPase_c"/>
    <property type="match status" value="1"/>
</dbReference>
<evidence type="ECO:0000256" key="8">
    <source>
        <dbReference type="ARBA" id="ARBA00023012"/>
    </source>
</evidence>
<dbReference type="CDD" id="cd16917">
    <property type="entry name" value="HATPase_UhpB-NarQ-NarX-like"/>
    <property type="match status" value="1"/>
</dbReference>
<feature type="domain" description="Signal transduction histidine kinase subgroup 3 dimerisation and phosphoacceptor" evidence="12">
    <location>
        <begin position="169"/>
        <end position="232"/>
    </location>
</feature>
<keyword evidence="6 13" id="KW-0418">Kinase</keyword>
<keyword evidence="10" id="KW-0812">Transmembrane</keyword>
<dbReference type="InterPro" id="IPR050482">
    <property type="entry name" value="Sensor_HK_TwoCompSys"/>
</dbReference>
<dbReference type="EC" id="2.7.13.3" evidence="2"/>
<feature type="region of interest" description="Disordered" evidence="9">
    <location>
        <begin position="343"/>
        <end position="362"/>
    </location>
</feature>
<evidence type="ECO:0000256" key="4">
    <source>
        <dbReference type="ARBA" id="ARBA00022679"/>
    </source>
</evidence>
<evidence type="ECO:0000256" key="1">
    <source>
        <dbReference type="ARBA" id="ARBA00000085"/>
    </source>
</evidence>
<evidence type="ECO:0000256" key="3">
    <source>
        <dbReference type="ARBA" id="ARBA00022553"/>
    </source>
</evidence>
<protein>
    <recommendedName>
        <fullName evidence="2">histidine kinase</fullName>
        <ecNumber evidence="2">2.7.13.3</ecNumber>
    </recommendedName>
</protein>
<feature type="transmembrane region" description="Helical" evidence="10">
    <location>
        <begin position="116"/>
        <end position="137"/>
    </location>
</feature>
<feature type="transmembrane region" description="Helical" evidence="10">
    <location>
        <begin position="87"/>
        <end position="104"/>
    </location>
</feature>
<evidence type="ECO:0000256" key="2">
    <source>
        <dbReference type="ARBA" id="ARBA00012438"/>
    </source>
</evidence>